<keyword evidence="1" id="KW-1133">Transmembrane helix</keyword>
<feature type="transmembrane region" description="Helical" evidence="1">
    <location>
        <begin position="86"/>
        <end position="104"/>
    </location>
</feature>
<name>A0AAV2QLR4_MEGNR</name>
<proteinExistence type="predicted"/>
<comment type="caution">
    <text evidence="2">The sequence shown here is derived from an EMBL/GenBank/DDBJ whole genome shotgun (WGS) entry which is preliminary data.</text>
</comment>
<dbReference type="EMBL" id="CAXKWB010008770">
    <property type="protein sequence ID" value="CAL4092348.1"/>
    <property type="molecule type" value="Genomic_DNA"/>
</dbReference>
<accession>A0AAV2QLR4</accession>
<reference evidence="2 3" key="1">
    <citation type="submission" date="2024-05" db="EMBL/GenBank/DDBJ databases">
        <authorList>
            <person name="Wallberg A."/>
        </authorList>
    </citation>
    <scope>NUCLEOTIDE SEQUENCE [LARGE SCALE GENOMIC DNA]</scope>
</reference>
<keyword evidence="1" id="KW-0472">Membrane</keyword>
<feature type="transmembrane region" description="Helical" evidence="1">
    <location>
        <begin position="47"/>
        <end position="65"/>
    </location>
</feature>
<evidence type="ECO:0000313" key="2">
    <source>
        <dbReference type="EMBL" id="CAL4092348.1"/>
    </source>
</evidence>
<organism evidence="2 3">
    <name type="scientific">Meganyctiphanes norvegica</name>
    <name type="common">Northern krill</name>
    <name type="synonym">Thysanopoda norvegica</name>
    <dbReference type="NCBI Taxonomy" id="48144"/>
    <lineage>
        <taxon>Eukaryota</taxon>
        <taxon>Metazoa</taxon>
        <taxon>Ecdysozoa</taxon>
        <taxon>Arthropoda</taxon>
        <taxon>Crustacea</taxon>
        <taxon>Multicrustacea</taxon>
        <taxon>Malacostraca</taxon>
        <taxon>Eumalacostraca</taxon>
        <taxon>Eucarida</taxon>
        <taxon>Euphausiacea</taxon>
        <taxon>Euphausiidae</taxon>
        <taxon>Meganyctiphanes</taxon>
    </lineage>
</organism>
<dbReference type="Proteomes" id="UP001497623">
    <property type="component" value="Unassembled WGS sequence"/>
</dbReference>
<gene>
    <name evidence="2" type="ORF">MNOR_LOCUS14570</name>
</gene>
<keyword evidence="1" id="KW-0812">Transmembrane</keyword>
<keyword evidence="3" id="KW-1185">Reference proteome</keyword>
<dbReference type="AlphaFoldDB" id="A0AAV2QLR4"/>
<evidence type="ECO:0000256" key="1">
    <source>
        <dbReference type="SAM" id="Phobius"/>
    </source>
</evidence>
<evidence type="ECO:0000313" key="3">
    <source>
        <dbReference type="Proteomes" id="UP001497623"/>
    </source>
</evidence>
<feature type="non-terminal residue" evidence="2">
    <location>
        <position position="1"/>
    </location>
</feature>
<protein>
    <submittedName>
        <fullName evidence="2">Uncharacterized protein</fullName>
    </submittedName>
</protein>
<sequence>QRLNMGLHNDMWDLHNQAASNWAKRLYVAEGSGNCFNKVAKASTIDLTLGLFIMATSLLAIKRIKHGVRGKELRSSVKKVMMQPQARRLFGGYMVAMIGINGAFCNFP</sequence>